<dbReference type="SUPFAM" id="SSF142695">
    <property type="entry name" value="RibA-like"/>
    <property type="match status" value="1"/>
</dbReference>
<proteinExistence type="predicted"/>
<dbReference type="InterPro" id="IPR036144">
    <property type="entry name" value="RibA-like_sf"/>
</dbReference>
<dbReference type="PANTHER" id="PTHR21327">
    <property type="entry name" value="GTP CYCLOHYDROLASE II-RELATED"/>
    <property type="match status" value="1"/>
</dbReference>
<keyword evidence="3" id="KW-0479">Metal-binding</keyword>
<name>A0ABU2JCP1_9ACTN</name>
<accession>A0ABU2JCP1</accession>
<evidence type="ECO:0000313" key="6">
    <source>
        <dbReference type="Proteomes" id="UP001183176"/>
    </source>
</evidence>
<dbReference type="Pfam" id="PF00925">
    <property type="entry name" value="GTP_cyclohydro2"/>
    <property type="match status" value="1"/>
</dbReference>
<evidence type="ECO:0000313" key="5">
    <source>
        <dbReference type="EMBL" id="MDT0262449.1"/>
    </source>
</evidence>
<organism evidence="5 6">
    <name type="scientific">Jatrophihabitans lederbergiae</name>
    <dbReference type="NCBI Taxonomy" id="3075547"/>
    <lineage>
        <taxon>Bacteria</taxon>
        <taxon>Bacillati</taxon>
        <taxon>Actinomycetota</taxon>
        <taxon>Actinomycetes</taxon>
        <taxon>Jatrophihabitantales</taxon>
        <taxon>Jatrophihabitantaceae</taxon>
        <taxon>Jatrophihabitans</taxon>
    </lineage>
</organism>
<evidence type="ECO:0000259" key="4">
    <source>
        <dbReference type="Pfam" id="PF00925"/>
    </source>
</evidence>
<dbReference type="Gene3D" id="3.40.50.10990">
    <property type="entry name" value="GTP cyclohydrolase II"/>
    <property type="match status" value="1"/>
</dbReference>
<feature type="domain" description="GTP cyclohydrolase II" evidence="4">
    <location>
        <begin position="60"/>
        <end position="197"/>
    </location>
</feature>
<keyword evidence="2" id="KW-0686">Riboflavin biosynthesis</keyword>
<evidence type="ECO:0000256" key="2">
    <source>
        <dbReference type="ARBA" id="ARBA00022619"/>
    </source>
</evidence>
<dbReference type="Proteomes" id="UP001183176">
    <property type="component" value="Unassembled WGS sequence"/>
</dbReference>
<dbReference type="EMBL" id="JAVREH010000018">
    <property type="protein sequence ID" value="MDT0262449.1"/>
    <property type="molecule type" value="Genomic_DNA"/>
</dbReference>
<protein>
    <recommendedName>
        <fullName evidence="4">GTP cyclohydrolase II domain-containing protein</fullName>
    </recommendedName>
</protein>
<comment type="pathway">
    <text evidence="1">Cofactor biosynthesis; riboflavin biosynthesis.</text>
</comment>
<keyword evidence="6" id="KW-1185">Reference proteome</keyword>
<comment type="caution">
    <text evidence="5">The sequence shown here is derived from an EMBL/GenBank/DDBJ whole genome shotgun (WGS) entry which is preliminary data.</text>
</comment>
<dbReference type="InterPro" id="IPR032677">
    <property type="entry name" value="GTP_cyclohydro_II"/>
</dbReference>
<evidence type="ECO:0000256" key="1">
    <source>
        <dbReference type="ARBA" id="ARBA00005104"/>
    </source>
</evidence>
<reference evidence="6" key="1">
    <citation type="submission" date="2023-07" db="EMBL/GenBank/DDBJ databases">
        <title>30 novel species of actinomycetes from the DSMZ collection.</title>
        <authorList>
            <person name="Nouioui I."/>
        </authorList>
    </citation>
    <scope>NUCLEOTIDE SEQUENCE [LARGE SCALE GENOMIC DNA]</scope>
    <source>
        <strain evidence="6">DSM 44399</strain>
    </source>
</reference>
<dbReference type="RefSeq" id="WP_311423598.1">
    <property type="nucleotide sequence ID" value="NZ_JAVREH010000018.1"/>
</dbReference>
<dbReference type="PANTHER" id="PTHR21327:SF18">
    <property type="entry name" value="3,4-DIHYDROXY-2-BUTANONE 4-PHOSPHATE SYNTHASE"/>
    <property type="match status" value="1"/>
</dbReference>
<sequence length="388" mass="42146">MTTPVSVTAADRERLLAGGFDLAALPEGVDVHGPASLPLGIDDVKARFTLYYVGFPTGRYVIATLGDIGGSEPALLRIESACAFGHLFGSLQCDCGWQWRTSLRTIIEAGRGILLYAVDQDARGAGMAAHFDIYQLRQQEDLDTSEVFVRIGALWDSRDYTPVPQLLRAVGTRTIALMSNNAARVALLEEAGFDVTRAPLEAELTVENMSTLMLEKEDLGYAWSFATHADVLEPLQASVADRPQTVAAALAEPGVAPTEHVEASWDDIAEQVRHLAGRVGAAQRQVLYLTDLPRLADLDGFAELGVRTLVTPYPHLPPLLTLAATSSGIRLVDWSRRNAWTVERPQWAPLAADENRHAYRLVGPDLAPVQPEVARSYVRSVAGWTSAP</sequence>
<evidence type="ECO:0000256" key="3">
    <source>
        <dbReference type="ARBA" id="ARBA00022723"/>
    </source>
</evidence>
<gene>
    <name evidence="5" type="ORF">RM423_13710</name>
</gene>